<evidence type="ECO:0000256" key="1">
    <source>
        <dbReference type="RuleBase" id="RU003513"/>
    </source>
</evidence>
<dbReference type="InterPro" id="IPR029767">
    <property type="entry name" value="WecB-like"/>
</dbReference>
<keyword evidence="1" id="KW-0413">Isomerase</keyword>
<dbReference type="AlphaFoldDB" id="A0A2A6RN46"/>
<sequence>MPKVLTILGTRPEIIKLSPLIPLLVERCNHVLVHSGQHYSYDVDAIFFQELNLPAPHHALGVGSASHGEQTARILARLEPILFSEQPDAVLVQGDTNTTLGGALCASKLGIPVVHLEAGGRSFNRAMPEEQNRIIVDHISALLLAADAIATTNLRNEGLPEASIATIGSTAIDAVLRNREHAQNSTILEQFELREQDYLLLTLHRAENTIPSVLPGMVEALNELAEAYTIVFPVHPRTDAALKQQGLTLSPKLCLSKPLGYLDTLRLIGSATAVLTDSGGLQEEAGVLQTPLLITRNETEWRYLVDAGSAVLIGNRKADMLAGAATWLAPAGLAQLRAHPAPVQAGAAEQAAEAILKLIARA</sequence>
<organism evidence="3 4">
    <name type="scientific">Candidatus Viridilinea mediisalina</name>
    <dbReference type="NCBI Taxonomy" id="2024553"/>
    <lineage>
        <taxon>Bacteria</taxon>
        <taxon>Bacillati</taxon>
        <taxon>Chloroflexota</taxon>
        <taxon>Chloroflexia</taxon>
        <taxon>Chloroflexales</taxon>
        <taxon>Chloroflexineae</taxon>
        <taxon>Oscillochloridaceae</taxon>
        <taxon>Candidatus Viridilinea</taxon>
    </lineage>
</organism>
<comment type="similarity">
    <text evidence="1">Belongs to the UDP-N-acetylglucosamine 2-epimerase family.</text>
</comment>
<reference evidence="4" key="1">
    <citation type="submission" date="2017-08" db="EMBL/GenBank/DDBJ databases">
        <authorList>
            <person name="Grouzdev D.S."/>
            <person name="Gaisin V.A."/>
            <person name="Rysina M.S."/>
            <person name="Gorlenko V.M."/>
        </authorList>
    </citation>
    <scope>NUCLEOTIDE SEQUENCE [LARGE SCALE GENOMIC DNA]</scope>
    <source>
        <strain evidence="4">Kir15-3F</strain>
    </source>
</reference>
<feature type="domain" description="UDP-N-acetylglucosamine 2-epimerase" evidence="2">
    <location>
        <begin position="28"/>
        <end position="354"/>
    </location>
</feature>
<dbReference type="RefSeq" id="WP_097642741.1">
    <property type="nucleotide sequence ID" value="NZ_NQWI01000010.1"/>
</dbReference>
<comment type="caution">
    <text evidence="3">The sequence shown here is derived from an EMBL/GenBank/DDBJ whole genome shotgun (WGS) entry which is preliminary data.</text>
</comment>
<protein>
    <submittedName>
        <fullName evidence="3">UDP-N-acetylglucosamine 2-epimerase (Non-hydrolyzing)</fullName>
    </submittedName>
</protein>
<evidence type="ECO:0000259" key="2">
    <source>
        <dbReference type="Pfam" id="PF02350"/>
    </source>
</evidence>
<proteinExistence type="inferred from homology"/>
<dbReference type="PANTHER" id="PTHR43174:SF1">
    <property type="entry name" value="UDP-N-ACETYLGLUCOSAMINE 2-EPIMERASE"/>
    <property type="match status" value="1"/>
</dbReference>
<evidence type="ECO:0000313" key="4">
    <source>
        <dbReference type="Proteomes" id="UP000220527"/>
    </source>
</evidence>
<dbReference type="EMBL" id="NQWI01000010">
    <property type="protein sequence ID" value="PDW04373.1"/>
    <property type="molecule type" value="Genomic_DNA"/>
</dbReference>
<dbReference type="NCBIfam" id="TIGR00236">
    <property type="entry name" value="wecB"/>
    <property type="match status" value="1"/>
</dbReference>
<keyword evidence="4" id="KW-1185">Reference proteome</keyword>
<dbReference type="Proteomes" id="UP000220527">
    <property type="component" value="Unassembled WGS sequence"/>
</dbReference>
<accession>A0A2A6RN46</accession>
<dbReference type="PANTHER" id="PTHR43174">
    <property type="entry name" value="UDP-N-ACETYLGLUCOSAMINE 2-EPIMERASE"/>
    <property type="match status" value="1"/>
</dbReference>
<dbReference type="OrthoDB" id="9803238at2"/>
<name>A0A2A6RN46_9CHLR</name>
<evidence type="ECO:0000313" key="3">
    <source>
        <dbReference type="EMBL" id="PDW04373.1"/>
    </source>
</evidence>
<dbReference type="SUPFAM" id="SSF53756">
    <property type="entry name" value="UDP-Glycosyltransferase/glycogen phosphorylase"/>
    <property type="match status" value="1"/>
</dbReference>
<dbReference type="Pfam" id="PF02350">
    <property type="entry name" value="Epimerase_2"/>
    <property type="match status" value="1"/>
</dbReference>
<gene>
    <name evidence="3" type="ORF">CJ255_03660</name>
</gene>
<dbReference type="Gene3D" id="3.40.50.2000">
    <property type="entry name" value="Glycogen Phosphorylase B"/>
    <property type="match status" value="2"/>
</dbReference>
<dbReference type="GO" id="GO:0016853">
    <property type="term" value="F:isomerase activity"/>
    <property type="evidence" value="ECO:0007669"/>
    <property type="project" value="UniProtKB-KW"/>
</dbReference>
<dbReference type="CDD" id="cd03786">
    <property type="entry name" value="GTB_UDP-GlcNAc_2-Epimerase"/>
    <property type="match status" value="1"/>
</dbReference>
<dbReference type="InterPro" id="IPR003331">
    <property type="entry name" value="UDP_GlcNAc_Epimerase_2_dom"/>
</dbReference>